<evidence type="ECO:0000313" key="3">
    <source>
        <dbReference type="EMBL" id="SAM06881.1"/>
    </source>
</evidence>
<reference evidence="3" key="1">
    <citation type="submission" date="2016-04" db="EMBL/GenBank/DDBJ databases">
        <authorList>
            <person name="Evans L.H."/>
            <person name="Alamgir A."/>
            <person name="Owens N."/>
            <person name="Weber N.D."/>
            <person name="Virtaneva K."/>
            <person name="Barbian K."/>
            <person name="Babar A."/>
            <person name="Rosenke K."/>
        </authorList>
    </citation>
    <scope>NUCLEOTIDE SEQUENCE [LARGE SCALE GENOMIC DNA]</scope>
    <source>
        <strain evidence="3">CBS 101.48</strain>
    </source>
</reference>
<proteinExistence type="predicted"/>
<dbReference type="CDD" id="cd00167">
    <property type="entry name" value="SANT"/>
    <property type="match status" value="1"/>
</dbReference>
<sequence>MPPKIPKPQSMKSGMRNVLRYSDSASLWNCTLSPGWTSDESETLRKAVMKFGVGDWKAIFESNCLPGKTNAQMNLQLQRLLGQQSTSEFAGIHVDPLVIGAINSKIQGPEIKRKNNTIVNTGGKLSKEELAYRRRRNTEQFGIPEEVYSKIELVQPKVEEPEPVEKKKIVKKKTIKDMIMTGDKATKKKKKSTKDSADKDGTIKKKKKKSTKETSGEDGAIKKKKKKKSTTDAATKDATTVKKKKKSTKDTATKDAVKKTKTTKDAALTKKKAINKDTTMKDAVTKKRKLKDGDAKKKSAKPTTTKKRKLKDGNTKTKAAKDQATMRRNLNKLMQDKPKAKAKVITNKAEIKAKTTEIKMIQEKLTSIKMKIDAMVVQDPKRVAKIKALVKTAMAASKKRLGAPRRIQRAKSFKVKTRSALPARSRLSATSSTKPYKPSPLSKTVTNARPSKKIRLA</sequence>
<dbReference type="Proteomes" id="UP000078561">
    <property type="component" value="Unassembled WGS sequence"/>
</dbReference>
<organism evidence="3">
    <name type="scientific">Absidia glauca</name>
    <name type="common">Pin mould</name>
    <dbReference type="NCBI Taxonomy" id="4829"/>
    <lineage>
        <taxon>Eukaryota</taxon>
        <taxon>Fungi</taxon>
        <taxon>Fungi incertae sedis</taxon>
        <taxon>Mucoromycota</taxon>
        <taxon>Mucoromycotina</taxon>
        <taxon>Mucoromycetes</taxon>
        <taxon>Mucorales</taxon>
        <taxon>Cunninghamellaceae</taxon>
        <taxon>Absidia</taxon>
    </lineage>
</organism>
<feature type="compositionally biased region" description="Basic and acidic residues" evidence="1">
    <location>
        <begin position="211"/>
        <end position="221"/>
    </location>
</feature>
<feature type="region of interest" description="Disordered" evidence="1">
    <location>
        <begin position="395"/>
        <end position="457"/>
    </location>
</feature>
<name>A0A163MNE6_ABSGL</name>
<accession>A0A163MNE6</accession>
<dbReference type="PANTHER" id="PTHR41733:SF1">
    <property type="entry name" value="CHROMOSOME UNDETERMINED SCAFFOLD_30, WHOLE GENOME SHOTGUN SEQUENCE"/>
    <property type="match status" value="1"/>
</dbReference>
<dbReference type="InParanoid" id="A0A163MNE6"/>
<keyword evidence="4" id="KW-1185">Reference proteome</keyword>
<feature type="compositionally biased region" description="Basic and acidic residues" evidence="1">
    <location>
        <begin position="311"/>
        <end position="325"/>
    </location>
</feature>
<feature type="domain" description="Myb-like" evidence="2">
    <location>
        <begin position="36"/>
        <end position="81"/>
    </location>
</feature>
<dbReference type="Gene3D" id="1.10.10.60">
    <property type="entry name" value="Homeodomain-like"/>
    <property type="match status" value="1"/>
</dbReference>
<dbReference type="AlphaFoldDB" id="A0A163MNE6"/>
<dbReference type="InterPro" id="IPR009057">
    <property type="entry name" value="Homeodomain-like_sf"/>
</dbReference>
<protein>
    <recommendedName>
        <fullName evidence="2">Myb-like domain-containing protein</fullName>
    </recommendedName>
</protein>
<dbReference type="Pfam" id="PF00249">
    <property type="entry name" value="Myb_DNA-binding"/>
    <property type="match status" value="1"/>
</dbReference>
<feature type="compositionally biased region" description="Basic residues" evidence="1">
    <location>
        <begin position="298"/>
        <end position="310"/>
    </location>
</feature>
<feature type="compositionally biased region" description="Basic and acidic residues" evidence="1">
    <location>
        <begin position="248"/>
        <end position="297"/>
    </location>
</feature>
<dbReference type="PANTHER" id="PTHR41733">
    <property type="entry name" value="UBIQUITIN-ASSOCIATED/TRANSLATION ELONGATION FACTOR EF1B, N-TERMINAL, EUKARYOTE"/>
    <property type="match status" value="1"/>
</dbReference>
<evidence type="ECO:0000256" key="1">
    <source>
        <dbReference type="SAM" id="MobiDB-lite"/>
    </source>
</evidence>
<feature type="compositionally biased region" description="Basic residues" evidence="1">
    <location>
        <begin position="397"/>
        <end position="417"/>
    </location>
</feature>
<feature type="region of interest" description="Disordered" evidence="1">
    <location>
        <begin position="180"/>
        <end position="341"/>
    </location>
</feature>
<gene>
    <name evidence="3" type="primary">ABSGL_12557.1 scaffold 12955</name>
</gene>
<evidence type="ECO:0000259" key="2">
    <source>
        <dbReference type="PROSITE" id="PS50090"/>
    </source>
</evidence>
<dbReference type="InterPro" id="IPR001005">
    <property type="entry name" value="SANT/Myb"/>
</dbReference>
<feature type="compositionally biased region" description="Basic and acidic residues" evidence="1">
    <location>
        <begin position="193"/>
        <end position="203"/>
    </location>
</feature>
<dbReference type="OrthoDB" id="608866at2759"/>
<dbReference type="SUPFAM" id="SSF46689">
    <property type="entry name" value="Homeodomain-like"/>
    <property type="match status" value="1"/>
</dbReference>
<dbReference type="PROSITE" id="PS50090">
    <property type="entry name" value="MYB_LIKE"/>
    <property type="match status" value="1"/>
</dbReference>
<evidence type="ECO:0000313" key="4">
    <source>
        <dbReference type="Proteomes" id="UP000078561"/>
    </source>
</evidence>
<dbReference type="STRING" id="4829.A0A163MNE6"/>
<dbReference type="EMBL" id="LT554635">
    <property type="protein sequence ID" value="SAM06881.1"/>
    <property type="molecule type" value="Genomic_DNA"/>
</dbReference>